<dbReference type="EMBL" id="BT135411">
    <property type="protein sequence ID" value="AFK35206.1"/>
    <property type="molecule type" value="mRNA"/>
</dbReference>
<organism evidence="1">
    <name type="scientific">Lotus japonicus</name>
    <name type="common">Lotus corniculatus var. japonicus</name>
    <dbReference type="NCBI Taxonomy" id="34305"/>
    <lineage>
        <taxon>Eukaryota</taxon>
        <taxon>Viridiplantae</taxon>
        <taxon>Streptophyta</taxon>
        <taxon>Embryophyta</taxon>
        <taxon>Tracheophyta</taxon>
        <taxon>Spermatophyta</taxon>
        <taxon>Magnoliopsida</taxon>
        <taxon>eudicotyledons</taxon>
        <taxon>Gunneridae</taxon>
        <taxon>Pentapetalae</taxon>
        <taxon>rosids</taxon>
        <taxon>fabids</taxon>
        <taxon>Fabales</taxon>
        <taxon>Fabaceae</taxon>
        <taxon>Papilionoideae</taxon>
        <taxon>50 kb inversion clade</taxon>
        <taxon>NPAAA clade</taxon>
        <taxon>Hologalegina</taxon>
        <taxon>robinioid clade</taxon>
        <taxon>Loteae</taxon>
        <taxon>Lotus</taxon>
    </lineage>
</organism>
<protein>
    <submittedName>
        <fullName evidence="1">Uncharacterized protein</fullName>
    </submittedName>
</protein>
<evidence type="ECO:0000313" key="1">
    <source>
        <dbReference type="EMBL" id="AFK35206.1"/>
    </source>
</evidence>
<proteinExistence type="evidence at transcript level"/>
<accession>I3S4L4</accession>
<reference evidence="1" key="1">
    <citation type="submission" date="2012-05" db="EMBL/GenBank/DDBJ databases">
        <authorList>
            <person name="Krishnakumar V."/>
            <person name="Cheung F."/>
            <person name="Xiao Y."/>
            <person name="Chan A."/>
            <person name="Moskal W.A."/>
            <person name="Town C.D."/>
        </authorList>
    </citation>
    <scope>NUCLEOTIDE SEQUENCE</scope>
</reference>
<name>I3S4L4_LOTJA</name>
<dbReference type="AlphaFoldDB" id="I3S4L4"/>
<sequence>MYMVYSVKCKQSHVWQGRGLQTTTTYIMTIVGRRNISWGSVYSWARNLIVATVMIYISSSCISCPNRKNLPTHNTG</sequence>